<evidence type="ECO:0000313" key="6">
    <source>
        <dbReference type="Proteomes" id="UP000325902"/>
    </source>
</evidence>
<dbReference type="PANTHER" id="PTHR10366">
    <property type="entry name" value="NAD DEPENDENT EPIMERASE/DEHYDRATASE"/>
    <property type="match status" value="1"/>
</dbReference>
<dbReference type="PANTHER" id="PTHR10366:SF562">
    <property type="entry name" value="ALDEHYDE REDUCTASE II (AFU_ORTHOLOGUE AFUA_1G11360)"/>
    <property type="match status" value="1"/>
</dbReference>
<dbReference type="SUPFAM" id="SSF51735">
    <property type="entry name" value="NAD(P)-binding Rossmann-fold domains"/>
    <property type="match status" value="1"/>
</dbReference>
<protein>
    <submittedName>
        <fullName evidence="5">Aldehyde reductase 2</fullName>
    </submittedName>
</protein>
<keyword evidence="6" id="KW-1185">Reference proteome</keyword>
<dbReference type="InterPro" id="IPR001509">
    <property type="entry name" value="Epimerase_deHydtase"/>
</dbReference>
<dbReference type="Proteomes" id="UP000325902">
    <property type="component" value="Unassembled WGS sequence"/>
</dbReference>
<keyword evidence="1" id="KW-0560">Oxidoreductase</keyword>
<comment type="similarity">
    <text evidence="2">Belongs to the NAD(P)-dependent epimerase/dehydratase family. Dihydroflavonol-4-reductase subfamily.</text>
</comment>
<dbReference type="Pfam" id="PF01370">
    <property type="entry name" value="Epimerase"/>
    <property type="match status" value="1"/>
</dbReference>
<dbReference type="InterPro" id="IPR036291">
    <property type="entry name" value="NAD(P)-bd_dom_sf"/>
</dbReference>
<accession>A0A5N5CVT1</accession>
<comment type="caution">
    <text evidence="5">The sequence shown here is derived from an EMBL/GenBank/DDBJ whole genome shotgun (WGS) entry which is preliminary data.</text>
</comment>
<evidence type="ECO:0000256" key="1">
    <source>
        <dbReference type="ARBA" id="ARBA00023002"/>
    </source>
</evidence>
<dbReference type="Gene3D" id="3.40.50.720">
    <property type="entry name" value="NAD(P)-binding Rossmann-like Domain"/>
    <property type="match status" value="2"/>
</dbReference>
<evidence type="ECO:0000256" key="3">
    <source>
        <dbReference type="SAM" id="MobiDB-lite"/>
    </source>
</evidence>
<dbReference type="GO" id="GO:0016616">
    <property type="term" value="F:oxidoreductase activity, acting on the CH-OH group of donors, NAD or NADP as acceptor"/>
    <property type="evidence" value="ECO:0007669"/>
    <property type="project" value="TreeGrafter"/>
</dbReference>
<reference evidence="5 6" key="1">
    <citation type="journal article" date="2019" name="Sci. Rep.">
        <title>A multi-omics analysis of the grapevine pathogen Lasiodiplodia theobromae reveals that temperature affects the expression of virulence- and pathogenicity-related genes.</title>
        <authorList>
            <person name="Felix C."/>
            <person name="Meneses R."/>
            <person name="Goncalves M.F.M."/>
            <person name="Tilleman L."/>
            <person name="Duarte A.S."/>
            <person name="Jorrin-Novo J.V."/>
            <person name="Van de Peer Y."/>
            <person name="Deforce D."/>
            <person name="Van Nieuwerburgh F."/>
            <person name="Esteves A.C."/>
            <person name="Alves A."/>
        </authorList>
    </citation>
    <scope>NUCLEOTIDE SEQUENCE [LARGE SCALE GENOMIC DNA]</scope>
    <source>
        <strain evidence="5 6">LA-SOL3</strain>
    </source>
</reference>
<proteinExistence type="inferred from homology"/>
<name>A0A5N5CVT1_9PEZI</name>
<dbReference type="OrthoDB" id="2735536at2759"/>
<feature type="region of interest" description="Disordered" evidence="3">
    <location>
        <begin position="77"/>
        <end position="104"/>
    </location>
</feature>
<dbReference type="AlphaFoldDB" id="A0A5N5CVT1"/>
<dbReference type="EMBL" id="VCHE01000195">
    <property type="protein sequence ID" value="KAB2569432.1"/>
    <property type="molecule type" value="Genomic_DNA"/>
</dbReference>
<feature type="compositionally biased region" description="Low complexity" evidence="3">
    <location>
        <begin position="77"/>
        <end position="103"/>
    </location>
</feature>
<feature type="domain" description="NAD-dependent epimerase/dehydratase" evidence="4">
    <location>
        <begin position="29"/>
        <end position="182"/>
    </location>
</feature>
<organism evidence="5 6">
    <name type="scientific">Lasiodiplodia theobromae</name>
    <dbReference type="NCBI Taxonomy" id="45133"/>
    <lineage>
        <taxon>Eukaryota</taxon>
        <taxon>Fungi</taxon>
        <taxon>Dikarya</taxon>
        <taxon>Ascomycota</taxon>
        <taxon>Pezizomycotina</taxon>
        <taxon>Dothideomycetes</taxon>
        <taxon>Dothideomycetes incertae sedis</taxon>
        <taxon>Botryosphaeriales</taxon>
        <taxon>Botryosphaeriaceae</taxon>
        <taxon>Lasiodiplodia</taxon>
    </lineage>
</organism>
<evidence type="ECO:0000256" key="2">
    <source>
        <dbReference type="ARBA" id="ARBA00023445"/>
    </source>
</evidence>
<gene>
    <name evidence="5" type="primary">ALD2_2</name>
    <name evidence="5" type="ORF">DBV05_g11907</name>
</gene>
<sequence length="426" mass="45038">MEPATSTAPAAPRNPLTIDHTILAPNSLVLVTGANGLIASHIIAQLLAAGFRVRGTVRSLEKSAWLLPLFNGPSFSPSSSSSPSPSSPSGSTSPSPSPSSTSTLPRFELISVPDMAAPGAFDDAVRGGVAAVAHVASIIWNDGAASADAVIGPVVAGAVGVLESAAKEPSGSVKRVVYTSSSLAAYTPAVRGDDVDGAAGGAAAGGEGGRRGREVSAATWNEETVRAAYAELGPDDAGNVAAVTRRALDIYGASKAEAERAVWRWVEEREREGKGKVGFEVNAVLPNVNFGRSVDPDHQGYPSTIGWPVMLATGTMPEMLWDAIRPQYWVDVEDTALLHVAALTRPDIKNRRIFAFAGQYNWNTLLAALRKMYPEKELYPDRDGLGHDLTRIVDAPWAEQILKDMGRPGWKSLEQSLRENLEAVRV</sequence>
<dbReference type="InterPro" id="IPR050425">
    <property type="entry name" value="NAD(P)_dehydrat-like"/>
</dbReference>
<evidence type="ECO:0000259" key="4">
    <source>
        <dbReference type="Pfam" id="PF01370"/>
    </source>
</evidence>
<evidence type="ECO:0000313" key="5">
    <source>
        <dbReference type="EMBL" id="KAB2569432.1"/>
    </source>
</evidence>